<dbReference type="EMBL" id="JAGMUX010000004">
    <property type="protein sequence ID" value="KAH7260720.1"/>
    <property type="molecule type" value="Genomic_DNA"/>
</dbReference>
<organism evidence="1 2">
    <name type="scientific">Fusarium redolens</name>
    <dbReference type="NCBI Taxonomy" id="48865"/>
    <lineage>
        <taxon>Eukaryota</taxon>
        <taxon>Fungi</taxon>
        <taxon>Dikarya</taxon>
        <taxon>Ascomycota</taxon>
        <taxon>Pezizomycotina</taxon>
        <taxon>Sordariomycetes</taxon>
        <taxon>Hypocreomycetidae</taxon>
        <taxon>Hypocreales</taxon>
        <taxon>Nectriaceae</taxon>
        <taxon>Fusarium</taxon>
        <taxon>Fusarium redolens species complex</taxon>
    </lineage>
</organism>
<dbReference type="RefSeq" id="XP_046052597.1">
    <property type="nucleotide sequence ID" value="XM_046198912.1"/>
</dbReference>
<keyword evidence="2" id="KW-1185">Reference proteome</keyword>
<accession>A0A9P9HNE2</accession>
<evidence type="ECO:0000313" key="1">
    <source>
        <dbReference type="EMBL" id="KAH7260720.1"/>
    </source>
</evidence>
<comment type="caution">
    <text evidence="1">The sequence shown here is derived from an EMBL/GenBank/DDBJ whole genome shotgun (WGS) entry which is preliminary data.</text>
</comment>
<dbReference type="OrthoDB" id="5128815at2759"/>
<name>A0A9P9HNE2_FUSRE</name>
<gene>
    <name evidence="1" type="ORF">BKA55DRAFT_686303</name>
</gene>
<reference evidence="1" key="1">
    <citation type="journal article" date="2021" name="Nat. Commun.">
        <title>Genetic determinants of endophytism in the Arabidopsis root mycobiome.</title>
        <authorList>
            <person name="Mesny F."/>
            <person name="Miyauchi S."/>
            <person name="Thiergart T."/>
            <person name="Pickel B."/>
            <person name="Atanasova L."/>
            <person name="Karlsson M."/>
            <person name="Huettel B."/>
            <person name="Barry K.W."/>
            <person name="Haridas S."/>
            <person name="Chen C."/>
            <person name="Bauer D."/>
            <person name="Andreopoulos W."/>
            <person name="Pangilinan J."/>
            <person name="LaButti K."/>
            <person name="Riley R."/>
            <person name="Lipzen A."/>
            <person name="Clum A."/>
            <person name="Drula E."/>
            <person name="Henrissat B."/>
            <person name="Kohler A."/>
            <person name="Grigoriev I.V."/>
            <person name="Martin F.M."/>
            <person name="Hacquard S."/>
        </authorList>
    </citation>
    <scope>NUCLEOTIDE SEQUENCE</scope>
    <source>
        <strain evidence="1">MPI-CAGE-AT-0023</strain>
    </source>
</reference>
<dbReference type="Proteomes" id="UP000720189">
    <property type="component" value="Unassembled WGS sequence"/>
</dbReference>
<sequence length="138" mass="14959">MQDVASLPDPGNLPITIYGLTVAESPKQDDSQVESAPKVNGEELSFSQKLSGFRDSNAGYAIDYLKDIAMDLAFKPVTQQDSETHINIALDTKDDSASMKIIAVLTMVLHPATATSSFCDMNCFNLSDEGYFQSSPKT</sequence>
<evidence type="ECO:0000313" key="2">
    <source>
        <dbReference type="Proteomes" id="UP000720189"/>
    </source>
</evidence>
<dbReference type="GeneID" id="70228866"/>
<protein>
    <submittedName>
        <fullName evidence="1">Uncharacterized protein</fullName>
    </submittedName>
</protein>
<dbReference type="AlphaFoldDB" id="A0A9P9HNE2"/>
<proteinExistence type="predicted"/>